<feature type="transmembrane region" description="Helical" evidence="1">
    <location>
        <begin position="38"/>
        <end position="58"/>
    </location>
</feature>
<sequence length="135" mass="15141">MEETLDIKRFALTSLYLMLVFGIITIVLGYMINNYRGFYLSLTLGLIIIITTIVYIPLIHRRRDDDAKNIAVPTLQALWVTTSMALGYVVTAYAPYFNIPIAIATALFIIGFIVMVYGVYAMLKISRVAKVPLAV</sequence>
<dbReference type="EMBL" id="DTAI01000159">
    <property type="protein sequence ID" value="HGN36987.1"/>
    <property type="molecule type" value="Genomic_DNA"/>
</dbReference>
<proteinExistence type="predicted"/>
<dbReference type="AlphaFoldDB" id="A0A7J3I8P9"/>
<protein>
    <submittedName>
        <fullName evidence="2">Uncharacterized protein</fullName>
    </submittedName>
</protein>
<dbReference type="EMBL" id="DTBZ01000163">
    <property type="protein sequence ID" value="HGQ19037.1"/>
    <property type="molecule type" value="Genomic_DNA"/>
</dbReference>
<feature type="transmembrane region" description="Helical" evidence="1">
    <location>
        <begin position="12"/>
        <end position="32"/>
    </location>
</feature>
<comment type="caution">
    <text evidence="2">The sequence shown here is derived from an EMBL/GenBank/DDBJ whole genome shotgun (WGS) entry which is preliminary data.</text>
</comment>
<organism evidence="2">
    <name type="scientific">Ignisphaera aggregans</name>
    <dbReference type="NCBI Taxonomy" id="334771"/>
    <lineage>
        <taxon>Archaea</taxon>
        <taxon>Thermoproteota</taxon>
        <taxon>Thermoprotei</taxon>
        <taxon>Desulfurococcales</taxon>
        <taxon>Desulfurococcaceae</taxon>
        <taxon>Ignisphaera</taxon>
    </lineage>
</organism>
<keyword evidence="1" id="KW-0812">Transmembrane</keyword>
<keyword evidence="1" id="KW-0472">Membrane</keyword>
<evidence type="ECO:0000313" key="2">
    <source>
        <dbReference type="EMBL" id="HGN36987.1"/>
    </source>
</evidence>
<feature type="transmembrane region" description="Helical" evidence="1">
    <location>
        <begin position="70"/>
        <end position="90"/>
    </location>
</feature>
<reference evidence="2" key="1">
    <citation type="journal article" date="2020" name="mSystems">
        <title>Genome- and Community-Level Interaction Insights into Carbon Utilization and Element Cycling Functions of Hydrothermarchaeota in Hydrothermal Sediment.</title>
        <authorList>
            <person name="Zhou Z."/>
            <person name="Liu Y."/>
            <person name="Xu W."/>
            <person name="Pan J."/>
            <person name="Luo Z.H."/>
            <person name="Li M."/>
        </authorList>
    </citation>
    <scope>NUCLEOTIDE SEQUENCE [LARGE SCALE GENOMIC DNA]</scope>
    <source>
        <strain evidence="2">SpSt-618</strain>
        <strain evidence="3">SpSt-657</strain>
    </source>
</reference>
<evidence type="ECO:0000313" key="3">
    <source>
        <dbReference type="EMBL" id="HGQ19037.1"/>
    </source>
</evidence>
<feature type="transmembrane region" description="Helical" evidence="1">
    <location>
        <begin position="96"/>
        <end position="120"/>
    </location>
</feature>
<name>A0A7J3I8P9_9CREN</name>
<keyword evidence="1" id="KW-1133">Transmembrane helix</keyword>
<accession>A0A7J3I8P9</accession>
<evidence type="ECO:0000256" key="1">
    <source>
        <dbReference type="SAM" id="Phobius"/>
    </source>
</evidence>
<gene>
    <name evidence="2" type="ORF">ENT87_05515</name>
    <name evidence="3" type="ORF">ENU30_08740</name>
</gene>